<evidence type="ECO:0000256" key="5">
    <source>
        <dbReference type="SAM" id="SignalP"/>
    </source>
</evidence>
<dbReference type="PANTHER" id="PTHR46847">
    <property type="entry name" value="D-ALLOSE-BINDING PERIPLASMIC PROTEIN-RELATED"/>
    <property type="match status" value="1"/>
</dbReference>
<evidence type="ECO:0000256" key="2">
    <source>
        <dbReference type="ARBA" id="ARBA00007639"/>
    </source>
</evidence>
<reference evidence="7 8" key="1">
    <citation type="submission" date="2019-07" db="EMBL/GenBank/DDBJ databases">
        <title>Georgenia wutianyii sp. nov. and Georgenia *** sp. nov. isolated from plateau pika (Ochotona curzoniae) in the Qinghai-Tibet plateau of China.</title>
        <authorList>
            <person name="Tian Z."/>
        </authorList>
    </citation>
    <scope>NUCLEOTIDE SEQUENCE [LARGE SCALE GENOMIC DNA]</scope>
    <source>
        <strain evidence="7 8">Z446</strain>
    </source>
</reference>
<dbReference type="InterPro" id="IPR028082">
    <property type="entry name" value="Peripla_BP_I"/>
</dbReference>
<dbReference type="Pfam" id="PF13407">
    <property type="entry name" value="Peripla_BP_4"/>
    <property type="match status" value="1"/>
</dbReference>
<dbReference type="InterPro" id="IPR025997">
    <property type="entry name" value="SBP_2_dom"/>
</dbReference>
<comment type="subcellular location">
    <subcellularLocation>
        <location evidence="1">Cell envelope</location>
    </subcellularLocation>
</comment>
<feature type="region of interest" description="Disordered" evidence="4">
    <location>
        <begin position="40"/>
        <end position="60"/>
    </location>
</feature>
<dbReference type="SUPFAM" id="SSF53822">
    <property type="entry name" value="Periplasmic binding protein-like I"/>
    <property type="match status" value="1"/>
</dbReference>
<name>A0A552WW82_9MICO</name>
<dbReference type="PANTHER" id="PTHR46847:SF1">
    <property type="entry name" value="D-ALLOSE-BINDING PERIPLASMIC PROTEIN-RELATED"/>
    <property type="match status" value="1"/>
</dbReference>
<comment type="similarity">
    <text evidence="2">Belongs to the bacterial solute-binding protein 2 family.</text>
</comment>
<gene>
    <name evidence="7" type="ORF">FJ693_03370</name>
</gene>
<keyword evidence="8" id="KW-1185">Reference proteome</keyword>
<comment type="caution">
    <text evidence="7">The sequence shown here is derived from an EMBL/GenBank/DDBJ whole genome shotgun (WGS) entry which is preliminary data.</text>
</comment>
<dbReference type="Gene3D" id="3.40.50.2300">
    <property type="match status" value="2"/>
</dbReference>
<keyword evidence="3 5" id="KW-0732">Signal</keyword>
<evidence type="ECO:0000259" key="6">
    <source>
        <dbReference type="Pfam" id="PF13407"/>
    </source>
</evidence>
<accession>A0A552WW82</accession>
<evidence type="ECO:0000256" key="1">
    <source>
        <dbReference type="ARBA" id="ARBA00004196"/>
    </source>
</evidence>
<feature type="compositionally biased region" description="Low complexity" evidence="4">
    <location>
        <begin position="40"/>
        <end position="57"/>
    </location>
</feature>
<proteinExistence type="inferred from homology"/>
<protein>
    <submittedName>
        <fullName evidence="7">Sugar ABC transporter substrate-binding protein</fullName>
    </submittedName>
</protein>
<dbReference type="GO" id="GO:0030313">
    <property type="term" value="C:cell envelope"/>
    <property type="evidence" value="ECO:0007669"/>
    <property type="project" value="UniProtKB-SubCell"/>
</dbReference>
<dbReference type="Proteomes" id="UP000318693">
    <property type="component" value="Unassembled WGS sequence"/>
</dbReference>
<feature type="domain" description="Periplasmic binding protein" evidence="6">
    <location>
        <begin position="105"/>
        <end position="359"/>
    </location>
</feature>
<evidence type="ECO:0000313" key="7">
    <source>
        <dbReference type="EMBL" id="TRW47027.1"/>
    </source>
</evidence>
<feature type="signal peptide" evidence="5">
    <location>
        <begin position="1"/>
        <end position="33"/>
    </location>
</feature>
<dbReference type="AlphaFoldDB" id="A0A552WW82"/>
<dbReference type="PROSITE" id="PS51257">
    <property type="entry name" value="PROKAR_LIPOPROTEIN"/>
    <property type="match status" value="1"/>
</dbReference>
<dbReference type="GO" id="GO:0030246">
    <property type="term" value="F:carbohydrate binding"/>
    <property type="evidence" value="ECO:0007669"/>
    <property type="project" value="UniProtKB-ARBA"/>
</dbReference>
<dbReference type="EMBL" id="VJXR01000005">
    <property type="protein sequence ID" value="TRW47027.1"/>
    <property type="molecule type" value="Genomic_DNA"/>
</dbReference>
<evidence type="ECO:0000256" key="4">
    <source>
        <dbReference type="SAM" id="MobiDB-lite"/>
    </source>
</evidence>
<sequence length="410" mass="42646">MLHLLPRYGVARMRKSLRALGAAVAFATMITLAGCGDGAAEPADAEQATDQAQTDAPSEAAADLSPEAQAAADIVAAASTPVDEFTAPGPAVDGSVLEGKTVYYIPATLQVPLLNIVGEAVTGALGEVGAKVQVCDAKANPADAASCITQAIDAKAAVVVSTGMPKEFAPAAFDALLASGIPWVQAFTSVEGDEDPAQVAYVTSDNVLLQSWAANWVIADSDAQAKVLVIKLTDTPATTAWADFGILATYENGCPECDVEVIEINSGQTDRLPSLVSSALVANPDIAYVQSQFDQFLPSVTQAIQSAGRDDVKVVSVDGLLSTLQDLESGRNVAASVGFNQNAFAWYIADAAVRLADGEGAVVKLDFPFRRIFTEQNVGDLTLTPEAQATGEWFGKADYQAGFLKLWGIS</sequence>
<organism evidence="7 8">
    <name type="scientific">Georgenia yuyongxinii</name>
    <dbReference type="NCBI Taxonomy" id="2589797"/>
    <lineage>
        <taxon>Bacteria</taxon>
        <taxon>Bacillati</taxon>
        <taxon>Actinomycetota</taxon>
        <taxon>Actinomycetes</taxon>
        <taxon>Micrococcales</taxon>
        <taxon>Bogoriellaceae</taxon>
        <taxon>Georgenia</taxon>
    </lineage>
</organism>
<feature type="chain" id="PRO_5039475468" evidence="5">
    <location>
        <begin position="34"/>
        <end position="410"/>
    </location>
</feature>
<evidence type="ECO:0000313" key="8">
    <source>
        <dbReference type="Proteomes" id="UP000318693"/>
    </source>
</evidence>
<evidence type="ECO:0000256" key="3">
    <source>
        <dbReference type="ARBA" id="ARBA00022729"/>
    </source>
</evidence>